<dbReference type="Gene3D" id="2.40.340.10">
    <property type="entry name" value="MoeA, C-terminal, domain IV"/>
    <property type="match status" value="1"/>
</dbReference>
<organism evidence="8 9">
    <name type="scientific">Wenyingzhuangia gilva</name>
    <dbReference type="NCBI Taxonomy" id="3057677"/>
    <lineage>
        <taxon>Bacteria</taxon>
        <taxon>Pseudomonadati</taxon>
        <taxon>Bacteroidota</taxon>
        <taxon>Flavobacteriia</taxon>
        <taxon>Flavobacteriales</taxon>
        <taxon>Flavobacteriaceae</taxon>
        <taxon>Wenyingzhuangia</taxon>
    </lineage>
</organism>
<feature type="domain" description="MoaB/Mog" evidence="7">
    <location>
        <begin position="179"/>
        <end position="317"/>
    </location>
</feature>
<dbReference type="SUPFAM" id="SSF63882">
    <property type="entry name" value="MoeA N-terminal region -like"/>
    <property type="match status" value="1"/>
</dbReference>
<dbReference type="NCBIfam" id="NF045515">
    <property type="entry name" value="Glp_gephyrin"/>
    <property type="match status" value="1"/>
</dbReference>
<comment type="cofactor">
    <cofactor evidence="6">
        <name>Mg(2+)</name>
        <dbReference type="ChEBI" id="CHEBI:18420"/>
    </cofactor>
</comment>
<comment type="caution">
    <text evidence="8">The sequence shown here is derived from an EMBL/GenBank/DDBJ whole genome shotgun (WGS) entry which is preliminary data.</text>
</comment>
<dbReference type="PANTHER" id="PTHR10192:SF5">
    <property type="entry name" value="GEPHYRIN"/>
    <property type="match status" value="1"/>
</dbReference>
<comment type="catalytic activity">
    <reaction evidence="5">
        <text>adenylyl-molybdopterin + molybdate = Mo-molybdopterin + AMP + H(+)</text>
        <dbReference type="Rhea" id="RHEA:35047"/>
        <dbReference type="ChEBI" id="CHEBI:15378"/>
        <dbReference type="ChEBI" id="CHEBI:36264"/>
        <dbReference type="ChEBI" id="CHEBI:62727"/>
        <dbReference type="ChEBI" id="CHEBI:71302"/>
        <dbReference type="ChEBI" id="CHEBI:456215"/>
        <dbReference type="EC" id="2.10.1.1"/>
    </reaction>
</comment>
<keyword evidence="6" id="KW-0479">Metal-binding</keyword>
<evidence type="ECO:0000313" key="9">
    <source>
        <dbReference type="Proteomes" id="UP001168642"/>
    </source>
</evidence>
<dbReference type="SUPFAM" id="SSF53218">
    <property type="entry name" value="Molybdenum cofactor biosynthesis proteins"/>
    <property type="match status" value="1"/>
</dbReference>
<protein>
    <recommendedName>
        <fullName evidence="6">Molybdopterin molybdenumtransferase</fullName>
        <ecNumber evidence="6">2.10.1.1</ecNumber>
    </recommendedName>
</protein>
<dbReference type="InterPro" id="IPR005111">
    <property type="entry name" value="MoeA_C_domain_IV"/>
</dbReference>
<sequence>MDMNNYLVSIKEAMNLVNTNVLSKKPKKVLLKNALDLFLAEDIISPINMPPFHQSAMDGFAILFDETHQNNFTLVDEIKAGDNNKRTLNIGEAVRIFTGAPTPTNANAVIMQENTSVENGVLNIDDTLTDFKNIRLAGEQIKQKQVALQKGEKLNPAAIGFLATLGITEVSVYPKPSISIVVTGNELVTPGTPLEYGQIYESNAIMLQTALAKKGFTDVTITKVKDDYEATRAALNDVIKQSDLVLISGGISVGDYDFVGKALLELKTEQIFYKIKQKPGKPLFFGKNQNTIIFALPGNPASALTCYYIYIESALQKMIGNPNYSKPTISLTLSNEYIKNGTRGEFLKAKVTGGEVEILGSQSSAMLNSFAQANALIYLEDDVRMVKKGEKVNTYIID</sequence>
<dbReference type="InterPro" id="IPR038987">
    <property type="entry name" value="MoeA-like"/>
</dbReference>
<keyword evidence="4 6" id="KW-0501">Molybdenum cofactor biosynthesis</keyword>
<accession>A0ABT8VNK9</accession>
<evidence type="ECO:0000259" key="7">
    <source>
        <dbReference type="SMART" id="SM00852"/>
    </source>
</evidence>
<dbReference type="PANTHER" id="PTHR10192">
    <property type="entry name" value="MOLYBDOPTERIN BIOSYNTHESIS PROTEIN"/>
    <property type="match status" value="1"/>
</dbReference>
<dbReference type="EC" id="2.10.1.1" evidence="6"/>
<dbReference type="Pfam" id="PF03454">
    <property type="entry name" value="MoeA_C"/>
    <property type="match status" value="1"/>
</dbReference>
<dbReference type="CDD" id="cd00887">
    <property type="entry name" value="MoeA"/>
    <property type="match status" value="1"/>
</dbReference>
<evidence type="ECO:0000256" key="3">
    <source>
        <dbReference type="ARBA" id="ARBA00010763"/>
    </source>
</evidence>
<dbReference type="InterPro" id="IPR036135">
    <property type="entry name" value="MoeA_linker/N_sf"/>
</dbReference>
<evidence type="ECO:0000256" key="1">
    <source>
        <dbReference type="ARBA" id="ARBA00002901"/>
    </source>
</evidence>
<dbReference type="Gene3D" id="3.40.980.10">
    <property type="entry name" value="MoaB/Mog-like domain"/>
    <property type="match status" value="1"/>
</dbReference>
<evidence type="ECO:0000256" key="5">
    <source>
        <dbReference type="ARBA" id="ARBA00047317"/>
    </source>
</evidence>
<dbReference type="Proteomes" id="UP001168642">
    <property type="component" value="Unassembled WGS sequence"/>
</dbReference>
<dbReference type="Pfam" id="PF03453">
    <property type="entry name" value="MoeA_N"/>
    <property type="match status" value="1"/>
</dbReference>
<dbReference type="EMBL" id="JAUMIT010000001">
    <property type="protein sequence ID" value="MDO3693559.1"/>
    <property type="molecule type" value="Genomic_DNA"/>
</dbReference>
<dbReference type="PROSITE" id="PS01079">
    <property type="entry name" value="MOCF_BIOSYNTHESIS_2"/>
    <property type="match status" value="1"/>
</dbReference>
<evidence type="ECO:0000256" key="6">
    <source>
        <dbReference type="RuleBase" id="RU365090"/>
    </source>
</evidence>
<keyword evidence="6" id="KW-0500">Molybdenum</keyword>
<dbReference type="RefSeq" id="WP_302882809.1">
    <property type="nucleotide sequence ID" value="NZ_JAUMIT010000001.1"/>
</dbReference>
<comment type="function">
    <text evidence="1 6">Catalyzes the insertion of molybdate into adenylated molybdopterin with the concomitant release of AMP.</text>
</comment>
<dbReference type="InterPro" id="IPR036425">
    <property type="entry name" value="MoaB/Mog-like_dom_sf"/>
</dbReference>
<keyword evidence="6" id="KW-0808">Transferase</keyword>
<dbReference type="Pfam" id="PF00994">
    <property type="entry name" value="MoCF_biosynth"/>
    <property type="match status" value="1"/>
</dbReference>
<dbReference type="Gene3D" id="2.170.190.11">
    <property type="entry name" value="Molybdopterin biosynthesis moea protein, domain 3"/>
    <property type="match status" value="1"/>
</dbReference>
<dbReference type="InterPro" id="IPR001453">
    <property type="entry name" value="MoaB/Mog_dom"/>
</dbReference>
<gene>
    <name evidence="8" type="ORF">QVZ41_01690</name>
</gene>
<comment type="similarity">
    <text evidence="3 6">Belongs to the MoeA family.</text>
</comment>
<name>A0ABT8VNK9_9FLAO</name>
<reference evidence="8" key="1">
    <citation type="submission" date="2023-07" db="EMBL/GenBank/DDBJ databases">
        <title>Wenyingzhuangia sp. chi5 genome sequencing and assembly.</title>
        <authorList>
            <person name="Park S."/>
        </authorList>
    </citation>
    <scope>NUCLEOTIDE SEQUENCE</scope>
    <source>
        <strain evidence="8">Chi5</strain>
    </source>
</reference>
<evidence type="ECO:0000256" key="4">
    <source>
        <dbReference type="ARBA" id="ARBA00023150"/>
    </source>
</evidence>
<evidence type="ECO:0000313" key="8">
    <source>
        <dbReference type="EMBL" id="MDO3693559.1"/>
    </source>
</evidence>
<dbReference type="InterPro" id="IPR036688">
    <property type="entry name" value="MoeA_C_domain_IV_sf"/>
</dbReference>
<proteinExistence type="inferred from homology"/>
<dbReference type="SUPFAM" id="SSF63867">
    <property type="entry name" value="MoeA C-terminal domain-like"/>
    <property type="match status" value="1"/>
</dbReference>
<comment type="pathway">
    <text evidence="2 6">Cofactor biosynthesis; molybdopterin biosynthesis.</text>
</comment>
<dbReference type="Gene3D" id="3.90.105.10">
    <property type="entry name" value="Molybdopterin biosynthesis moea protein, domain 2"/>
    <property type="match status" value="1"/>
</dbReference>
<dbReference type="NCBIfam" id="TIGR00177">
    <property type="entry name" value="molyb_syn"/>
    <property type="match status" value="1"/>
</dbReference>
<dbReference type="SMART" id="SM00852">
    <property type="entry name" value="MoCF_biosynth"/>
    <property type="match status" value="1"/>
</dbReference>
<keyword evidence="6" id="KW-0460">Magnesium</keyword>
<dbReference type="InterPro" id="IPR008284">
    <property type="entry name" value="MoCF_biosynth_CS"/>
</dbReference>
<evidence type="ECO:0000256" key="2">
    <source>
        <dbReference type="ARBA" id="ARBA00005046"/>
    </source>
</evidence>
<dbReference type="InterPro" id="IPR005110">
    <property type="entry name" value="MoeA_linker/N"/>
</dbReference>
<keyword evidence="9" id="KW-1185">Reference proteome</keyword>